<dbReference type="Gene3D" id="3.30.1330.10">
    <property type="entry name" value="PurM-like, N-terminal domain"/>
    <property type="match status" value="1"/>
</dbReference>
<dbReference type="GO" id="GO:0005524">
    <property type="term" value="F:ATP binding"/>
    <property type="evidence" value="ECO:0007669"/>
    <property type="project" value="UniProtKB-KW"/>
</dbReference>
<dbReference type="GO" id="GO:0016260">
    <property type="term" value="P:selenocysteine biosynthetic process"/>
    <property type="evidence" value="ECO:0007669"/>
    <property type="project" value="TreeGrafter"/>
</dbReference>
<sequence length="321" mass="34062">MLTEDSPDVSLVPVGARGGQTECIYLASTTDFFSPISLDPYSQGRIACANTLSDLYAIGAHRVDTILMILSVSTRMEESHRDIVTRKMIQGFNDACKEAGTRVTGGQTVFNPWPIIGGCATTTVTESDLVRADNLQVGDVLVLTKPLGCQVAANLALWLGDPFKWQKASMLIDVDTAVRAVKKAEAGMMRLNRMAAMLMSRYGAHGATDVTGFGLMGHASNLAAVQKSCVVLEIELLPIIKGLAALESGVDANYQLTRGFSAETSGGLLVALPGRAAAEQYIAALQAPEADGPDAEAWIVGQVVEGERTARLSENCTVLEV</sequence>
<dbReference type="SUPFAM" id="SSF56042">
    <property type="entry name" value="PurM C-terminal domain-like"/>
    <property type="match status" value="1"/>
</dbReference>
<keyword evidence="2" id="KW-0547">Nucleotide-binding</keyword>
<evidence type="ECO:0000259" key="6">
    <source>
        <dbReference type="Pfam" id="PF00586"/>
    </source>
</evidence>
<dbReference type="GO" id="GO:0004756">
    <property type="term" value="F:selenide, water dikinase activity"/>
    <property type="evidence" value="ECO:0007669"/>
    <property type="project" value="TreeGrafter"/>
</dbReference>
<dbReference type="NCBIfam" id="TIGR00476">
    <property type="entry name" value="selD"/>
    <property type="match status" value="1"/>
</dbReference>
<dbReference type="Proteomes" id="UP000649617">
    <property type="component" value="Unassembled WGS sequence"/>
</dbReference>
<dbReference type="PIRSF" id="PIRSF036407">
    <property type="entry name" value="Selenphspht_syn"/>
    <property type="match status" value="1"/>
</dbReference>
<feature type="domain" description="PurM-like C-terminal" evidence="7">
    <location>
        <begin position="136"/>
        <end position="309"/>
    </location>
</feature>
<dbReference type="SUPFAM" id="SSF55326">
    <property type="entry name" value="PurM N-terminal domain-like"/>
    <property type="match status" value="1"/>
</dbReference>
<dbReference type="InterPro" id="IPR004536">
    <property type="entry name" value="SPS/SelD"/>
</dbReference>
<dbReference type="InterPro" id="IPR036921">
    <property type="entry name" value="PurM-like_N_sf"/>
</dbReference>
<evidence type="ECO:0000256" key="4">
    <source>
        <dbReference type="ARBA" id="ARBA00022840"/>
    </source>
</evidence>
<evidence type="ECO:0000256" key="5">
    <source>
        <dbReference type="ARBA" id="ARBA00023266"/>
    </source>
</evidence>
<dbReference type="Pfam" id="PF02769">
    <property type="entry name" value="AIRS_C"/>
    <property type="match status" value="1"/>
</dbReference>
<dbReference type="Pfam" id="PF00586">
    <property type="entry name" value="AIRS"/>
    <property type="match status" value="1"/>
</dbReference>
<dbReference type="InterPro" id="IPR036676">
    <property type="entry name" value="PurM-like_C_sf"/>
</dbReference>
<dbReference type="EMBL" id="CAJNIZ010023836">
    <property type="protein sequence ID" value="CAE7471892.1"/>
    <property type="molecule type" value="Genomic_DNA"/>
</dbReference>
<gene>
    <name evidence="8" type="primary">SelD</name>
    <name evidence="8" type="ORF">SPIL2461_LOCUS11975</name>
</gene>
<keyword evidence="9" id="KW-1185">Reference proteome</keyword>
<dbReference type="PANTHER" id="PTHR10256">
    <property type="entry name" value="SELENIDE, WATER DIKINASE"/>
    <property type="match status" value="1"/>
</dbReference>
<protein>
    <submittedName>
        <fullName evidence="8">SelD protein</fullName>
    </submittedName>
</protein>
<evidence type="ECO:0000256" key="2">
    <source>
        <dbReference type="ARBA" id="ARBA00022741"/>
    </source>
</evidence>
<dbReference type="InterPro" id="IPR016188">
    <property type="entry name" value="PurM-like_N"/>
</dbReference>
<name>A0A812S8I0_SYMPI</name>
<evidence type="ECO:0000259" key="7">
    <source>
        <dbReference type="Pfam" id="PF02769"/>
    </source>
</evidence>
<reference evidence="8" key="1">
    <citation type="submission" date="2021-02" db="EMBL/GenBank/DDBJ databases">
        <authorList>
            <person name="Dougan E. K."/>
            <person name="Rhodes N."/>
            <person name="Thang M."/>
            <person name="Chan C."/>
        </authorList>
    </citation>
    <scope>NUCLEOTIDE SEQUENCE</scope>
</reference>
<keyword evidence="1" id="KW-0808">Transferase</keyword>
<dbReference type="PANTHER" id="PTHR10256:SF0">
    <property type="entry name" value="INACTIVE SELENIDE, WATER DIKINASE-LIKE PROTEIN-RELATED"/>
    <property type="match status" value="1"/>
</dbReference>
<accession>A0A812S8I0</accession>
<evidence type="ECO:0000256" key="3">
    <source>
        <dbReference type="ARBA" id="ARBA00022777"/>
    </source>
</evidence>
<organism evidence="8 9">
    <name type="scientific">Symbiodinium pilosum</name>
    <name type="common">Dinoflagellate</name>
    <dbReference type="NCBI Taxonomy" id="2952"/>
    <lineage>
        <taxon>Eukaryota</taxon>
        <taxon>Sar</taxon>
        <taxon>Alveolata</taxon>
        <taxon>Dinophyceae</taxon>
        <taxon>Suessiales</taxon>
        <taxon>Symbiodiniaceae</taxon>
        <taxon>Symbiodinium</taxon>
    </lineage>
</organism>
<evidence type="ECO:0000256" key="1">
    <source>
        <dbReference type="ARBA" id="ARBA00022679"/>
    </source>
</evidence>
<dbReference type="OrthoDB" id="409395at2759"/>
<dbReference type="AlphaFoldDB" id="A0A812S8I0"/>
<dbReference type="InterPro" id="IPR010918">
    <property type="entry name" value="PurM-like_C_dom"/>
</dbReference>
<keyword evidence="5" id="KW-0711">Selenium</keyword>
<dbReference type="Gene3D" id="3.90.650.10">
    <property type="entry name" value="PurM-like C-terminal domain"/>
    <property type="match status" value="1"/>
</dbReference>
<evidence type="ECO:0000313" key="8">
    <source>
        <dbReference type="EMBL" id="CAE7471892.1"/>
    </source>
</evidence>
<comment type="caution">
    <text evidence="8">The sequence shown here is derived from an EMBL/GenBank/DDBJ whole genome shotgun (WGS) entry which is preliminary data.</text>
</comment>
<feature type="domain" description="PurM-like N-terminal" evidence="6">
    <location>
        <begin position="25"/>
        <end position="121"/>
    </location>
</feature>
<evidence type="ECO:0000313" key="9">
    <source>
        <dbReference type="Proteomes" id="UP000649617"/>
    </source>
</evidence>
<keyword evidence="4" id="KW-0067">ATP-binding</keyword>
<proteinExistence type="predicted"/>
<dbReference type="GO" id="GO:0005737">
    <property type="term" value="C:cytoplasm"/>
    <property type="evidence" value="ECO:0007669"/>
    <property type="project" value="TreeGrafter"/>
</dbReference>
<keyword evidence="3" id="KW-0418">Kinase</keyword>